<accession>B9FCL7</accession>
<reference evidence="2" key="2">
    <citation type="submission" date="2008-12" db="EMBL/GenBank/DDBJ databases">
        <title>Improved gene annotation of the rice (Oryza sativa) genomes.</title>
        <authorList>
            <person name="Wang J."/>
            <person name="Li R."/>
            <person name="Fan W."/>
            <person name="Huang Q."/>
            <person name="Zhang J."/>
            <person name="Zhou Y."/>
            <person name="Hu Y."/>
            <person name="Zi S."/>
            <person name="Li J."/>
            <person name="Ni P."/>
            <person name="Zheng H."/>
            <person name="Zhang Y."/>
            <person name="Zhao M."/>
            <person name="Hao Q."/>
            <person name="McDermott J."/>
            <person name="Samudrala R."/>
            <person name="Kristiansen K."/>
            <person name="Wong G.K.-S."/>
        </authorList>
    </citation>
    <scope>NUCLEOTIDE SEQUENCE</scope>
</reference>
<feature type="compositionally biased region" description="Acidic residues" evidence="1">
    <location>
        <begin position="150"/>
        <end position="163"/>
    </location>
</feature>
<dbReference type="EMBL" id="CM000141">
    <property type="protein sequence ID" value="EEE61722.1"/>
    <property type="molecule type" value="Genomic_DNA"/>
</dbReference>
<feature type="compositionally biased region" description="Basic and acidic residues" evidence="1">
    <location>
        <begin position="88"/>
        <end position="108"/>
    </location>
</feature>
<feature type="region of interest" description="Disordered" evidence="1">
    <location>
        <begin position="88"/>
        <end position="197"/>
    </location>
</feature>
<dbReference type="AlphaFoldDB" id="B9FCL7"/>
<evidence type="ECO:0000256" key="1">
    <source>
        <dbReference type="SAM" id="MobiDB-lite"/>
    </source>
</evidence>
<sequence length="275" mass="29949">MHDISPTHISQKLELESIKLIAMDDDITTLMAAVEDAPLQPNKEKKNHKPQNYRNKGELDPQIYRSIAANTSRSALLVSGDHHVRRAEELHGHLDGQVRARRRLREEPSPSSPPRASSAGGTRGPRSLDTGTKYGITAPPSPSPAAAGGGDDEGAAGEGEGDEGGAGPETAGFRRRSLASRRRARAPGRRKRWWSTTPAAAAADEEERGLRVAAMWARGVSESRMREARIGGRRRERVGVFEGVRVGRGRASLRREKGLCQKWDRAFVAGDAFTL</sequence>
<name>B9FCL7_ORYSJ</name>
<evidence type="ECO:0000313" key="2">
    <source>
        <dbReference type="EMBL" id="EEE61722.1"/>
    </source>
</evidence>
<organism evidence="2">
    <name type="scientific">Oryza sativa subsp. japonica</name>
    <name type="common">Rice</name>
    <dbReference type="NCBI Taxonomy" id="39947"/>
    <lineage>
        <taxon>Eukaryota</taxon>
        <taxon>Viridiplantae</taxon>
        <taxon>Streptophyta</taxon>
        <taxon>Embryophyta</taxon>
        <taxon>Tracheophyta</taxon>
        <taxon>Spermatophyta</taxon>
        <taxon>Magnoliopsida</taxon>
        <taxon>Liliopsida</taxon>
        <taxon>Poales</taxon>
        <taxon>Poaceae</taxon>
        <taxon>BOP clade</taxon>
        <taxon>Oryzoideae</taxon>
        <taxon>Oryzeae</taxon>
        <taxon>Oryzinae</taxon>
        <taxon>Oryza</taxon>
        <taxon>Oryza sativa</taxon>
    </lineage>
</organism>
<reference evidence="2" key="1">
    <citation type="journal article" date="2005" name="PLoS Biol.">
        <title>The genomes of Oryza sativa: a history of duplications.</title>
        <authorList>
            <person name="Yu J."/>
            <person name="Wang J."/>
            <person name="Lin W."/>
            <person name="Li S."/>
            <person name="Li H."/>
            <person name="Zhou J."/>
            <person name="Ni P."/>
            <person name="Dong W."/>
            <person name="Hu S."/>
            <person name="Zeng C."/>
            <person name="Zhang J."/>
            <person name="Zhang Y."/>
            <person name="Li R."/>
            <person name="Xu Z."/>
            <person name="Li S."/>
            <person name="Li X."/>
            <person name="Zheng H."/>
            <person name="Cong L."/>
            <person name="Lin L."/>
            <person name="Yin J."/>
            <person name="Geng J."/>
            <person name="Li G."/>
            <person name="Shi J."/>
            <person name="Liu J."/>
            <person name="Lv H."/>
            <person name="Li J."/>
            <person name="Wang J."/>
            <person name="Deng Y."/>
            <person name="Ran L."/>
            <person name="Shi X."/>
            <person name="Wang X."/>
            <person name="Wu Q."/>
            <person name="Li C."/>
            <person name="Ren X."/>
            <person name="Wang J."/>
            <person name="Wang X."/>
            <person name="Li D."/>
            <person name="Liu D."/>
            <person name="Zhang X."/>
            <person name="Ji Z."/>
            <person name="Zhao W."/>
            <person name="Sun Y."/>
            <person name="Zhang Z."/>
            <person name="Bao J."/>
            <person name="Han Y."/>
            <person name="Dong L."/>
            <person name="Ji J."/>
            <person name="Chen P."/>
            <person name="Wu S."/>
            <person name="Liu J."/>
            <person name="Xiao Y."/>
            <person name="Bu D."/>
            <person name="Tan J."/>
            <person name="Yang L."/>
            <person name="Ye C."/>
            <person name="Zhang J."/>
            <person name="Xu J."/>
            <person name="Zhou Y."/>
            <person name="Yu Y."/>
            <person name="Zhang B."/>
            <person name="Zhuang S."/>
            <person name="Wei H."/>
            <person name="Liu B."/>
            <person name="Lei M."/>
            <person name="Yu H."/>
            <person name="Li Y."/>
            <person name="Xu H."/>
            <person name="Wei S."/>
            <person name="He X."/>
            <person name="Fang L."/>
            <person name="Zhang Z."/>
            <person name="Zhang Y."/>
            <person name="Huang X."/>
            <person name="Su Z."/>
            <person name="Tong W."/>
            <person name="Li J."/>
            <person name="Tong Z."/>
            <person name="Li S."/>
            <person name="Ye J."/>
            <person name="Wang L."/>
            <person name="Fang L."/>
            <person name="Lei T."/>
            <person name="Chen C."/>
            <person name="Chen H."/>
            <person name="Xu Z."/>
            <person name="Li H."/>
            <person name="Huang H."/>
            <person name="Zhang F."/>
            <person name="Xu H."/>
            <person name="Li N."/>
            <person name="Zhao C."/>
            <person name="Li S."/>
            <person name="Dong L."/>
            <person name="Huang Y."/>
            <person name="Li L."/>
            <person name="Xi Y."/>
            <person name="Qi Q."/>
            <person name="Li W."/>
            <person name="Zhang B."/>
            <person name="Hu W."/>
            <person name="Zhang Y."/>
            <person name="Tian X."/>
            <person name="Jiao Y."/>
            <person name="Liang X."/>
            <person name="Jin J."/>
            <person name="Gao L."/>
            <person name="Zheng W."/>
            <person name="Hao B."/>
            <person name="Liu S."/>
            <person name="Wang W."/>
            <person name="Yuan L."/>
            <person name="Cao M."/>
            <person name="McDermott J."/>
            <person name="Samudrala R."/>
            <person name="Wang J."/>
            <person name="Wong G.K."/>
            <person name="Yang H."/>
        </authorList>
    </citation>
    <scope>NUCLEOTIDE SEQUENCE [LARGE SCALE GENOMIC DNA]</scope>
</reference>
<feature type="region of interest" description="Disordered" evidence="1">
    <location>
        <begin position="35"/>
        <end position="61"/>
    </location>
</feature>
<protein>
    <submittedName>
        <fullName evidence="2">Uncharacterized protein</fullName>
    </submittedName>
</protein>
<proteinExistence type="predicted"/>
<feature type="compositionally biased region" description="Basic residues" evidence="1">
    <location>
        <begin position="173"/>
        <end position="193"/>
    </location>
</feature>
<gene>
    <name evidence="2" type="ORF">OsJ_16227</name>
</gene>
<dbReference type="Proteomes" id="UP000007752">
    <property type="component" value="Chromosome 4"/>
</dbReference>